<feature type="transmembrane region" description="Helical" evidence="1">
    <location>
        <begin position="7"/>
        <end position="31"/>
    </location>
</feature>
<keyword evidence="1" id="KW-1133">Transmembrane helix</keyword>
<reference evidence="2" key="1">
    <citation type="submission" date="2021-05" db="EMBL/GenBank/DDBJ databases">
        <authorList>
            <person name="Alioto T."/>
            <person name="Alioto T."/>
            <person name="Gomez Garrido J."/>
        </authorList>
    </citation>
    <scope>NUCLEOTIDE SEQUENCE</scope>
</reference>
<accession>A0A8D8V130</accession>
<dbReference type="AlphaFoldDB" id="A0A8D8V130"/>
<keyword evidence="1" id="KW-0812">Transmembrane</keyword>
<keyword evidence="1" id="KW-0472">Membrane</keyword>
<evidence type="ECO:0000256" key="1">
    <source>
        <dbReference type="SAM" id="Phobius"/>
    </source>
</evidence>
<protein>
    <recommendedName>
        <fullName evidence="3">Transmembrane protein</fullName>
    </recommendedName>
</protein>
<evidence type="ECO:0000313" key="2">
    <source>
        <dbReference type="EMBL" id="CAG6715868.1"/>
    </source>
</evidence>
<proteinExistence type="predicted"/>
<sequence length="119" mass="13111">MSGIKRSLLFFVFVLVLRLFIVSFLLFPFIIITIRAVGRGDGFGDNPPPEIKSKKKVPTFGRKIYMVNFKKFGEVGGGGGRGVAQVQGLRLRGGITMIGGHVGDSRRRVSRGRGRKFGR</sequence>
<dbReference type="EMBL" id="HBUF01353692">
    <property type="protein sequence ID" value="CAG6715868.1"/>
    <property type="molecule type" value="Transcribed_RNA"/>
</dbReference>
<name>A0A8D8V130_9HEMI</name>
<evidence type="ECO:0008006" key="3">
    <source>
        <dbReference type="Google" id="ProtNLM"/>
    </source>
</evidence>
<organism evidence="2">
    <name type="scientific">Cacopsylla melanoneura</name>
    <dbReference type="NCBI Taxonomy" id="428564"/>
    <lineage>
        <taxon>Eukaryota</taxon>
        <taxon>Metazoa</taxon>
        <taxon>Ecdysozoa</taxon>
        <taxon>Arthropoda</taxon>
        <taxon>Hexapoda</taxon>
        <taxon>Insecta</taxon>
        <taxon>Pterygota</taxon>
        <taxon>Neoptera</taxon>
        <taxon>Paraneoptera</taxon>
        <taxon>Hemiptera</taxon>
        <taxon>Sternorrhyncha</taxon>
        <taxon>Psylloidea</taxon>
        <taxon>Psyllidae</taxon>
        <taxon>Psyllinae</taxon>
        <taxon>Cacopsylla</taxon>
    </lineage>
</organism>